<comment type="subcellular location">
    <subcellularLocation>
        <location evidence="3">Chromosome</location>
    </subcellularLocation>
    <subcellularLocation>
        <location evidence="2 12">Nucleus</location>
    </subcellularLocation>
</comment>
<evidence type="ECO:0000256" key="12">
    <source>
        <dbReference type="RuleBase" id="RU000451"/>
    </source>
</evidence>
<dbReference type="CDD" id="cd22910">
    <property type="entry name" value="HFD_H2B"/>
    <property type="match status" value="1"/>
</dbReference>
<comment type="subunit">
    <text evidence="5 12">The nucleosome is a histone octamer containing two molecules each of H2A, H2B, H3 and H4 assembled in one H3-H4 heterotetramer and two H2A-H2B heterodimers. The octamer wraps approximately 147 bp of DNA.</text>
</comment>
<evidence type="ECO:0000313" key="15">
    <source>
        <dbReference type="EMBL" id="JAP77719.1"/>
    </source>
</evidence>
<evidence type="ECO:0000256" key="11">
    <source>
        <dbReference type="ARBA" id="ARBA00023269"/>
    </source>
</evidence>
<dbReference type="PANTHER" id="PTHR23428">
    <property type="entry name" value="HISTONE H2B"/>
    <property type="match status" value="1"/>
</dbReference>
<name>A0A131YEM8_RHIAP</name>
<evidence type="ECO:0000256" key="7">
    <source>
        <dbReference type="ARBA" id="ARBA00022499"/>
    </source>
</evidence>
<feature type="compositionally biased region" description="Low complexity" evidence="13">
    <location>
        <begin position="1"/>
        <end position="26"/>
    </location>
</feature>
<evidence type="ECO:0000256" key="2">
    <source>
        <dbReference type="ARBA" id="ARBA00004123"/>
    </source>
</evidence>
<evidence type="ECO:0000256" key="4">
    <source>
        <dbReference type="ARBA" id="ARBA00006846"/>
    </source>
</evidence>
<dbReference type="GO" id="GO:0046982">
    <property type="term" value="F:protein heterodimerization activity"/>
    <property type="evidence" value="ECO:0007669"/>
    <property type="project" value="InterPro"/>
</dbReference>
<evidence type="ECO:0000256" key="1">
    <source>
        <dbReference type="ARBA" id="ARBA00002001"/>
    </source>
</evidence>
<evidence type="ECO:0000259" key="14">
    <source>
        <dbReference type="Pfam" id="PF00125"/>
    </source>
</evidence>
<dbReference type="SUPFAM" id="SSF47113">
    <property type="entry name" value="Histone-fold"/>
    <property type="match status" value="1"/>
</dbReference>
<dbReference type="InterPro" id="IPR000558">
    <property type="entry name" value="Histone_H2B"/>
</dbReference>
<keyword evidence="8" id="KW-0832">Ubl conjugation</keyword>
<dbReference type="FunFam" id="1.10.20.10:FF:000016">
    <property type="entry name" value="Histone H2B"/>
    <property type="match status" value="1"/>
</dbReference>
<dbReference type="EMBL" id="GEDV01010838">
    <property type="protein sequence ID" value="JAP77719.1"/>
    <property type="molecule type" value="Transcribed_RNA"/>
</dbReference>
<evidence type="ECO:0000256" key="10">
    <source>
        <dbReference type="ARBA" id="ARBA00023242"/>
    </source>
</evidence>
<accession>A0A131YEM8</accession>
<comment type="similarity">
    <text evidence="4 12">Belongs to the histone H2B family.</text>
</comment>
<dbReference type="Pfam" id="PF00125">
    <property type="entry name" value="Histone"/>
    <property type="match status" value="1"/>
</dbReference>
<evidence type="ECO:0000256" key="8">
    <source>
        <dbReference type="ARBA" id="ARBA00022843"/>
    </source>
</evidence>
<evidence type="ECO:0000256" key="6">
    <source>
        <dbReference type="ARBA" id="ARBA00022454"/>
    </source>
</evidence>
<dbReference type="InterPro" id="IPR007125">
    <property type="entry name" value="H2A/H2B/H3"/>
</dbReference>
<evidence type="ECO:0000256" key="5">
    <source>
        <dbReference type="ARBA" id="ARBA00011538"/>
    </source>
</evidence>
<comment type="function">
    <text evidence="1">Core component of nucleosome. Nucleosomes wrap and compact DNA into chromatin, limiting DNA accessibility to the cellular machineries which require DNA as a template. Histones thereby play a central role in transcription regulation, DNA repair, DNA replication and chromosomal stability. DNA accessibility is regulated via a complex set of post-translational modifications of histones, also called histone code, and nucleosome remodeling.</text>
</comment>
<keyword evidence="10 12" id="KW-0539">Nucleus</keyword>
<feature type="domain" description="Core Histone H2A/H2B/H3" evidence="14">
    <location>
        <begin position="37"/>
        <end position="115"/>
    </location>
</feature>
<dbReference type="GO" id="GO:0000786">
    <property type="term" value="C:nucleosome"/>
    <property type="evidence" value="ECO:0007669"/>
    <property type="project" value="UniProtKB-KW"/>
</dbReference>
<proteinExistence type="inferred from homology"/>
<evidence type="ECO:0000256" key="3">
    <source>
        <dbReference type="ARBA" id="ARBA00004286"/>
    </source>
</evidence>
<dbReference type="GO" id="GO:0030527">
    <property type="term" value="F:structural constituent of chromatin"/>
    <property type="evidence" value="ECO:0007669"/>
    <property type="project" value="InterPro"/>
</dbReference>
<dbReference type="Gene3D" id="1.10.20.10">
    <property type="entry name" value="Histone, subunit A"/>
    <property type="match status" value="1"/>
</dbReference>
<sequence length="150" mass="16234">MSSRLATKMAASAKQQQAARAKGGKTAVKRAASTVSSIDGAKKRRRRRRESYSLYIFKVLKQVHPDTGISGKAMAIMNSFVADILDRIGEEAAKLSICSRRSTVTAREIQTVTRLLLPGELARHAVSEGTKAVSKYTSSQPGLPPHAPQQ</sequence>
<dbReference type="PROSITE" id="PS00357">
    <property type="entry name" value="HISTONE_H2B"/>
    <property type="match status" value="1"/>
</dbReference>
<feature type="region of interest" description="Disordered" evidence="13">
    <location>
        <begin position="128"/>
        <end position="150"/>
    </location>
</feature>
<keyword evidence="7" id="KW-1017">Isopeptide bond</keyword>
<keyword evidence="11 12" id="KW-0544">Nucleosome core</keyword>
<dbReference type="InterPro" id="IPR009072">
    <property type="entry name" value="Histone-fold"/>
</dbReference>
<evidence type="ECO:0000256" key="13">
    <source>
        <dbReference type="SAM" id="MobiDB-lite"/>
    </source>
</evidence>
<dbReference type="GO" id="GO:0005634">
    <property type="term" value="C:nucleus"/>
    <property type="evidence" value="ECO:0007669"/>
    <property type="project" value="UniProtKB-SubCell"/>
</dbReference>
<dbReference type="SMART" id="SM00427">
    <property type="entry name" value="H2B"/>
    <property type="match status" value="1"/>
</dbReference>
<dbReference type="GO" id="GO:0003677">
    <property type="term" value="F:DNA binding"/>
    <property type="evidence" value="ECO:0007669"/>
    <property type="project" value="UniProtKB-KW"/>
</dbReference>
<keyword evidence="9 12" id="KW-0238">DNA-binding</keyword>
<protein>
    <recommendedName>
        <fullName evidence="12">Histone H2B</fullName>
    </recommendedName>
</protein>
<organism evidence="15">
    <name type="scientific">Rhipicephalus appendiculatus</name>
    <name type="common">Brown ear tick</name>
    <dbReference type="NCBI Taxonomy" id="34631"/>
    <lineage>
        <taxon>Eukaryota</taxon>
        <taxon>Metazoa</taxon>
        <taxon>Ecdysozoa</taxon>
        <taxon>Arthropoda</taxon>
        <taxon>Chelicerata</taxon>
        <taxon>Arachnida</taxon>
        <taxon>Acari</taxon>
        <taxon>Parasitiformes</taxon>
        <taxon>Ixodida</taxon>
        <taxon>Ixodoidea</taxon>
        <taxon>Ixodidae</taxon>
        <taxon>Rhipicephalinae</taxon>
        <taxon>Rhipicephalus</taxon>
        <taxon>Rhipicephalus</taxon>
    </lineage>
</organism>
<dbReference type="PRINTS" id="PR00621">
    <property type="entry name" value="HISTONEH2B"/>
</dbReference>
<dbReference type="AlphaFoldDB" id="A0A131YEM8"/>
<feature type="region of interest" description="Disordered" evidence="13">
    <location>
        <begin position="1"/>
        <end position="44"/>
    </location>
</feature>
<reference evidence="15" key="1">
    <citation type="journal article" date="2016" name="Ticks Tick Borne Dis.">
        <title>De novo assembly and annotation of the salivary gland transcriptome of Rhipicephalus appendiculatus male and female ticks during blood feeding.</title>
        <authorList>
            <person name="de Castro M.H."/>
            <person name="de Klerk D."/>
            <person name="Pienaar R."/>
            <person name="Latif A.A."/>
            <person name="Rees D.J."/>
            <person name="Mans B.J."/>
        </authorList>
    </citation>
    <scope>NUCLEOTIDE SEQUENCE</scope>
    <source>
        <tissue evidence="15">Salivary glands</tissue>
    </source>
</reference>
<keyword evidence="6 12" id="KW-0158">Chromosome</keyword>
<evidence type="ECO:0000256" key="9">
    <source>
        <dbReference type="ARBA" id="ARBA00023125"/>
    </source>
</evidence>
<dbReference type="InterPro" id="IPR055333">
    <property type="entry name" value="HISTONE_H2B_site"/>
</dbReference>